<proteinExistence type="predicted"/>
<feature type="region of interest" description="Disordered" evidence="1">
    <location>
        <begin position="23"/>
        <end position="47"/>
    </location>
</feature>
<keyword evidence="2" id="KW-0614">Plasmid</keyword>
<dbReference type="GeneID" id="93806618"/>
<gene>
    <name evidence="2" type="ordered locus">RER_pREL1-00710</name>
</gene>
<dbReference type="HOGENOM" id="CLU_2344750_0_0_11"/>
<geneLocation type="plasmid" evidence="2 3">
    <name>pREL1</name>
</geneLocation>
<dbReference type="KEGG" id="rer:RER_pREL1-00710"/>
<dbReference type="EMBL" id="AP008931">
    <property type="protein sequence ID" value="BAE46014.1"/>
    <property type="molecule type" value="Genomic_DNA"/>
</dbReference>
<name>Q3L9U9_RHOE4</name>
<protein>
    <submittedName>
        <fullName evidence="2">Uncharacterized protein</fullName>
    </submittedName>
</protein>
<dbReference type="AlphaFoldDB" id="Q3L9U9"/>
<dbReference type="PATRIC" id="fig|234621.6.peg.197"/>
<accession>Q3L9U9</accession>
<organism evidence="2 3">
    <name type="scientific">Rhodococcus erythropolis (strain PR4 / NBRC 100887)</name>
    <dbReference type="NCBI Taxonomy" id="234621"/>
    <lineage>
        <taxon>Bacteria</taxon>
        <taxon>Bacillati</taxon>
        <taxon>Actinomycetota</taxon>
        <taxon>Actinomycetes</taxon>
        <taxon>Mycobacteriales</taxon>
        <taxon>Nocardiaceae</taxon>
        <taxon>Rhodococcus</taxon>
        <taxon>Rhodococcus erythropolis group</taxon>
    </lineage>
</organism>
<evidence type="ECO:0000313" key="3">
    <source>
        <dbReference type="Proteomes" id="UP000002204"/>
    </source>
</evidence>
<evidence type="ECO:0000256" key="1">
    <source>
        <dbReference type="SAM" id="MobiDB-lite"/>
    </source>
</evidence>
<reference evidence="2 3" key="2">
    <citation type="journal article" date="2006" name="Environ. Microbiol.">
        <title>Sequence analysis of three plasmids harboured in Rhodococcus erythropolis strain PR4.</title>
        <authorList>
            <person name="Sekine M."/>
            <person name="Tanikawa S."/>
            <person name="Omata S."/>
            <person name="Saito M."/>
            <person name="Fujisawa T."/>
            <person name="Tsukatani N."/>
            <person name="Tajima T."/>
            <person name="Sekigawa T."/>
            <person name="Kosugi H."/>
            <person name="Matsuo Y."/>
            <person name="Nishiko R."/>
            <person name="Imamura K."/>
            <person name="Ito M."/>
            <person name="Narita H."/>
            <person name="Tago S."/>
            <person name="Fujita N."/>
            <person name="Harayama S."/>
        </authorList>
    </citation>
    <scope>NUCLEOTIDE SEQUENCE [LARGE SCALE GENOMIC DNA]</scope>
    <source>
        <strain evidence="3">PR4 / NBRC 100887</strain>
        <plasmid evidence="2 3">pREL1</plasmid>
    </source>
</reference>
<evidence type="ECO:0000313" key="2">
    <source>
        <dbReference type="EMBL" id="BAE46014.1"/>
    </source>
</evidence>
<sequence>MTTPIEPPDTTVVTLAARAREAAAAARNAAEKEKQDSSETQGDEDSGRLIVMLDEYPAFVPSADPSEVAVNFARRVSLSSVAPNAAELMWPSAETKE</sequence>
<reference evidence="3" key="1">
    <citation type="submission" date="2005-03" db="EMBL/GenBank/DDBJ databases">
        <title>Comparison of the complete genome sequences of Rhodococcus erythropolis PR4 and Rhodococcus opacus B4.</title>
        <authorList>
            <person name="Takarada H."/>
            <person name="Sekine M."/>
            <person name="Hosoyama A."/>
            <person name="Yamada R."/>
            <person name="Fujisawa T."/>
            <person name="Omata S."/>
            <person name="Shimizu A."/>
            <person name="Tsukatani N."/>
            <person name="Tanikawa S."/>
            <person name="Fujita N."/>
            <person name="Harayama S."/>
        </authorList>
    </citation>
    <scope>NUCLEOTIDE SEQUENCE [LARGE SCALE GENOMIC DNA]</scope>
    <source>
        <strain evidence="3">PR4 / NBRC 100887</strain>
        <plasmid evidence="3">pREL1</plasmid>
    </source>
</reference>
<dbReference type="Proteomes" id="UP000002204">
    <property type="component" value="Plasmid pREL1"/>
</dbReference>
<dbReference type="RefSeq" id="WP_003941812.1">
    <property type="nucleotide sequence ID" value="NC_007491.1"/>
</dbReference>